<dbReference type="InterPro" id="IPR050340">
    <property type="entry name" value="Cytosolic_Fe-S_CAF"/>
</dbReference>
<organism evidence="8 9">
    <name type="scientific">Reticulomyxa filosa</name>
    <dbReference type="NCBI Taxonomy" id="46433"/>
    <lineage>
        <taxon>Eukaryota</taxon>
        <taxon>Sar</taxon>
        <taxon>Rhizaria</taxon>
        <taxon>Retaria</taxon>
        <taxon>Foraminifera</taxon>
        <taxon>Monothalamids</taxon>
        <taxon>Reticulomyxidae</taxon>
        <taxon>Reticulomyxa</taxon>
    </lineage>
</organism>
<dbReference type="GO" id="GO:0046872">
    <property type="term" value="F:metal ion binding"/>
    <property type="evidence" value="ECO:0007669"/>
    <property type="project" value="UniProtKB-KW"/>
</dbReference>
<evidence type="ECO:0000256" key="2">
    <source>
        <dbReference type="ARBA" id="ARBA00022485"/>
    </source>
</evidence>
<evidence type="ECO:0000313" key="9">
    <source>
        <dbReference type="Proteomes" id="UP000023152"/>
    </source>
</evidence>
<name>X6LC74_RETFI</name>
<feature type="region of interest" description="Disordered" evidence="6">
    <location>
        <begin position="586"/>
        <end position="606"/>
    </location>
</feature>
<dbReference type="FunFam" id="3.30.70.20:FF:000042">
    <property type="entry name" value="Cytosolic Fe-S cluster assembly factor NAR1"/>
    <property type="match status" value="1"/>
</dbReference>
<comment type="similarity">
    <text evidence="1">Belongs to the NARF family.</text>
</comment>
<dbReference type="Pfam" id="PF02906">
    <property type="entry name" value="Fe_hyd_lg_C"/>
    <property type="match status" value="1"/>
</dbReference>
<dbReference type="Gene3D" id="3.40.50.1780">
    <property type="match status" value="1"/>
</dbReference>
<keyword evidence="4" id="KW-0408">Iron</keyword>
<sequence length="606" mass="69341">MFSDAIKLADINDYITPESQCILETQSTNKSAQKKDESGQFEVKLRPSKRAKQNQSEKEATKVSIDLKEDDLVKSGGHFDQIQLDKINKSARITLNDCLACSGCITSAETVLIQKQSIKEMEQYLNEHENIAMTLVFTISPQVRVSLAANYECHPVLFFETLCEFLKGQYERKNRRVCVFDSNVAFEITLKESVKEFTDRYEQHYATTKDSTETPSGCFPILSSECPGFVCYAEKTCESHLLDYISAVKSPQQVMGRLIHDYWKRTDQTEEKETENKDVHSIVYHVTIMPCFDKKLEASRKDFLNEVDCVITAVELEQLLQAQSFAVPHGSSSPITGKPVVETTSIDNLFQYLITNPKSSSCAIDQQLFLHSLLEVDNKGSNGYLENIFLATCKKIFKRDTVSVSDIQFQVLRNEDMEEVQLVLPRTEVCRLNLDPNKFAARADNKDELIVLNMLRAYGFRNIQNVVQKIKKYHKQTHQQQKLKLKQRSDIPCYHYVEIMACPQGCLNGGGLLKAQQKKKEWIQLLRNLYKENQRCYREGYHLGNGERRPSRSVADVLYANVIGDDVGSDTARTLFHTQYHHVSGNVLDNNNSQQDSERQPVKLDW</sequence>
<evidence type="ECO:0000259" key="7">
    <source>
        <dbReference type="Pfam" id="PF02906"/>
    </source>
</evidence>
<feature type="region of interest" description="Disordered" evidence="6">
    <location>
        <begin position="25"/>
        <end position="61"/>
    </location>
</feature>
<proteinExistence type="inferred from homology"/>
<dbReference type="SUPFAM" id="SSF53920">
    <property type="entry name" value="Fe-only hydrogenase"/>
    <property type="match status" value="1"/>
</dbReference>
<dbReference type="InterPro" id="IPR004108">
    <property type="entry name" value="Fe_hydrogenase_lsu_C"/>
</dbReference>
<dbReference type="OrthoDB" id="10253113at2759"/>
<feature type="compositionally biased region" description="Basic and acidic residues" evidence="6">
    <location>
        <begin position="596"/>
        <end position="606"/>
    </location>
</feature>
<evidence type="ECO:0000256" key="3">
    <source>
        <dbReference type="ARBA" id="ARBA00022723"/>
    </source>
</evidence>
<feature type="domain" description="Iron hydrogenase large subunit C-terminal" evidence="7">
    <location>
        <begin position="135"/>
        <end position="510"/>
    </location>
</feature>
<protein>
    <submittedName>
        <fullName evidence="8">Nuclear prelamin A recognition factor-like protein</fullName>
    </submittedName>
</protein>
<dbReference type="EMBL" id="ASPP01043406">
    <property type="protein sequence ID" value="ETN99627.1"/>
    <property type="molecule type" value="Genomic_DNA"/>
</dbReference>
<reference evidence="8 9" key="1">
    <citation type="journal article" date="2013" name="Curr. Biol.">
        <title>The Genome of the Foraminiferan Reticulomyxa filosa.</title>
        <authorList>
            <person name="Glockner G."/>
            <person name="Hulsmann N."/>
            <person name="Schleicher M."/>
            <person name="Noegel A.A."/>
            <person name="Eichinger L."/>
            <person name="Gallinger C."/>
            <person name="Pawlowski J."/>
            <person name="Sierra R."/>
            <person name="Euteneuer U."/>
            <person name="Pillet L."/>
            <person name="Moustafa A."/>
            <person name="Platzer M."/>
            <person name="Groth M."/>
            <person name="Szafranski K."/>
            <person name="Schliwa M."/>
        </authorList>
    </citation>
    <scope>NUCLEOTIDE SEQUENCE [LARGE SCALE GENOMIC DNA]</scope>
</reference>
<dbReference type="PANTHER" id="PTHR11615">
    <property type="entry name" value="NITRATE, FORMATE, IRON DEHYDROGENASE"/>
    <property type="match status" value="1"/>
</dbReference>
<keyword evidence="9" id="KW-1185">Reference proteome</keyword>
<dbReference type="InterPro" id="IPR009016">
    <property type="entry name" value="Fe_hydrogenase"/>
</dbReference>
<comment type="caution">
    <text evidence="8">The sequence shown here is derived from an EMBL/GenBank/DDBJ whole genome shotgun (WGS) entry which is preliminary data.</text>
</comment>
<accession>X6LC74</accession>
<dbReference type="GO" id="GO:0051539">
    <property type="term" value="F:4 iron, 4 sulfur cluster binding"/>
    <property type="evidence" value="ECO:0007669"/>
    <property type="project" value="UniProtKB-KW"/>
</dbReference>
<dbReference type="Gene3D" id="3.40.950.10">
    <property type="entry name" value="Fe-only Hydrogenase (Larger Subunit), Chain L, domain 3"/>
    <property type="match status" value="1"/>
</dbReference>
<keyword evidence="5" id="KW-0411">Iron-sulfur</keyword>
<dbReference type="OMA" id="GYLHHVL"/>
<evidence type="ECO:0000256" key="6">
    <source>
        <dbReference type="SAM" id="MobiDB-lite"/>
    </source>
</evidence>
<evidence type="ECO:0000313" key="8">
    <source>
        <dbReference type="EMBL" id="ETN99627.1"/>
    </source>
</evidence>
<dbReference type="AlphaFoldDB" id="X6LC74"/>
<evidence type="ECO:0000256" key="1">
    <source>
        <dbReference type="ARBA" id="ARBA00006596"/>
    </source>
</evidence>
<keyword evidence="3" id="KW-0479">Metal-binding</keyword>
<evidence type="ECO:0000256" key="5">
    <source>
        <dbReference type="ARBA" id="ARBA00023014"/>
    </source>
</evidence>
<keyword evidence="2" id="KW-0004">4Fe-4S</keyword>
<evidence type="ECO:0000256" key="4">
    <source>
        <dbReference type="ARBA" id="ARBA00023004"/>
    </source>
</evidence>
<dbReference type="Proteomes" id="UP000023152">
    <property type="component" value="Unassembled WGS sequence"/>
</dbReference>
<gene>
    <name evidence="8" type="ORF">RFI_37843</name>
</gene>